<dbReference type="GO" id="GO:0005886">
    <property type="term" value="C:plasma membrane"/>
    <property type="evidence" value="ECO:0007669"/>
    <property type="project" value="TreeGrafter"/>
</dbReference>
<protein>
    <submittedName>
        <fullName evidence="4">Lipopolysaccharide biosynthesis protein</fullName>
    </submittedName>
</protein>
<keyword evidence="1" id="KW-0547">Nucleotide-binding</keyword>
<dbReference type="Proteomes" id="UP000287247">
    <property type="component" value="Unassembled WGS sequence"/>
</dbReference>
<dbReference type="InterPro" id="IPR005702">
    <property type="entry name" value="Wzc-like_C"/>
</dbReference>
<dbReference type="CDD" id="cd05387">
    <property type="entry name" value="BY-kinase"/>
    <property type="match status" value="1"/>
</dbReference>
<evidence type="ECO:0000313" key="4">
    <source>
        <dbReference type="EMBL" id="GBF79306.1"/>
    </source>
</evidence>
<dbReference type="PANTHER" id="PTHR32309:SF13">
    <property type="entry name" value="FERRIC ENTEROBACTIN TRANSPORT PROTEIN FEPE"/>
    <property type="match status" value="1"/>
</dbReference>
<accession>A0A401IDJ6</accession>
<reference evidence="5" key="1">
    <citation type="submission" date="2017-05" db="EMBL/GenBank/DDBJ databases">
        <title>Physiological properties and genetic analysis related to exopolysaccharide production of fresh-water unicellular cyanobacterium Aphanothece sacrum, Suizenji Nori, that has been cultured as a food source in Japan.</title>
        <authorList>
            <person name="Kanesaki Y."/>
            <person name="Yoshikawa S."/>
            <person name="Ohki K."/>
        </authorList>
    </citation>
    <scope>NUCLEOTIDE SEQUENCE [LARGE SCALE GENOMIC DNA]</scope>
    <source>
        <strain evidence="5">FPU1</strain>
    </source>
</reference>
<keyword evidence="5" id="KW-1185">Reference proteome</keyword>
<dbReference type="OrthoDB" id="580971at2"/>
<keyword evidence="3" id="KW-0175">Coiled coil</keyword>
<evidence type="ECO:0000256" key="1">
    <source>
        <dbReference type="ARBA" id="ARBA00022741"/>
    </source>
</evidence>
<name>A0A401IDJ6_APHSA</name>
<dbReference type="GO" id="GO:0004713">
    <property type="term" value="F:protein tyrosine kinase activity"/>
    <property type="evidence" value="ECO:0007669"/>
    <property type="project" value="TreeGrafter"/>
</dbReference>
<dbReference type="Gene3D" id="3.40.50.300">
    <property type="entry name" value="P-loop containing nucleotide triphosphate hydrolases"/>
    <property type="match status" value="1"/>
</dbReference>
<feature type="coiled-coil region" evidence="3">
    <location>
        <begin position="200"/>
        <end position="227"/>
    </location>
</feature>
<dbReference type="EMBL" id="BDQK01000001">
    <property type="protein sequence ID" value="GBF79306.1"/>
    <property type="molecule type" value="Genomic_DNA"/>
</dbReference>
<proteinExistence type="predicted"/>
<dbReference type="SUPFAM" id="SSF52540">
    <property type="entry name" value="P-loop containing nucleoside triphosphate hydrolases"/>
    <property type="match status" value="1"/>
</dbReference>
<organism evidence="4 5">
    <name type="scientific">Aphanothece sacrum FPU1</name>
    <dbReference type="NCBI Taxonomy" id="1920663"/>
    <lineage>
        <taxon>Bacteria</taxon>
        <taxon>Bacillati</taxon>
        <taxon>Cyanobacteriota</taxon>
        <taxon>Cyanophyceae</taxon>
        <taxon>Oscillatoriophycideae</taxon>
        <taxon>Chroococcales</taxon>
        <taxon>Aphanothecaceae</taxon>
        <taxon>Aphanothece</taxon>
    </lineage>
</organism>
<sequence length="751" mass="84321">MNTSLSHLPEEQLEDLKTSSQGGLNFRPYLRIFLRKAWLIAGLTTLTTFAGGIISSLDPYTYTGNFYLLVEPITSSAKLTNPSTLARTDGQPDESLFELDYPTNQVFLQSPGMTLKIAQEVHQKVLTREVPAIWKDLRENLKVTRASLPGPASRSGVTKIFEVSYTGKSPQEVQQILSTAAATFLKYSSEDRETNIKAGVKFIDSQLPDLQERLKNLRTQQKQIRQQNELVDPLPKNNEVLTQITQLQNQQFDIETQLKGKKHLSNILQEQLKLTPNEALASATLSQDPSRVSLLSQLQELDSQIAIASATYTIESPQIQDLKDKRENIVNLLNQKTQEILGKNSLFIASDSAALGFQDPTRLNLIGQLLQTNNEIQVLETQLPAIKEARQTIEKEAQRYPVLINQYSDIQTQINLAEEILNKLLVQRETLKVESAQDLPWQLISKPQIPLDENGKPIGFPPDRKKKVLAGVMGGLLLGMGLAILWEKRQNIFHAAEDIAETLSLPILGDIPKDGRTGFSSDITVKPKPAQEISNLPPNYLQENVNYEKPNHLEESYFLEAFEKLYTQLYLVASSKISSLIISSVEPKDGQSKIALYLAISAANSGKKVLLVDTNWTRPKLHELLDVPNQKGLIQLLRDRVPSNEIIQDVPNIDNLFILTAGNPEENCTKRLWSPQMENLMEEFSRNYDLVIYDTPNFFETSDIKFMTKKTDGILMVIALKKTPQSLAKKAVKEIKDINLPCLGVVANHLQ</sequence>
<dbReference type="InterPro" id="IPR050445">
    <property type="entry name" value="Bact_polysacc_biosynth/exp"/>
</dbReference>
<evidence type="ECO:0000256" key="3">
    <source>
        <dbReference type="SAM" id="Coils"/>
    </source>
</evidence>
<dbReference type="InterPro" id="IPR027417">
    <property type="entry name" value="P-loop_NTPase"/>
</dbReference>
<dbReference type="PANTHER" id="PTHR32309">
    <property type="entry name" value="TYROSINE-PROTEIN KINASE"/>
    <property type="match status" value="1"/>
</dbReference>
<evidence type="ECO:0000313" key="5">
    <source>
        <dbReference type="Proteomes" id="UP000287247"/>
    </source>
</evidence>
<dbReference type="RefSeq" id="WP_124977858.1">
    <property type="nucleotide sequence ID" value="NZ_BDQK01000001.1"/>
</dbReference>
<dbReference type="AlphaFoldDB" id="A0A401IDJ6"/>
<gene>
    <name evidence="4" type="ORF">AsFPU1_0699</name>
</gene>
<feature type="coiled-coil region" evidence="3">
    <location>
        <begin position="376"/>
        <end position="434"/>
    </location>
</feature>
<evidence type="ECO:0000256" key="2">
    <source>
        <dbReference type="ARBA" id="ARBA00022840"/>
    </source>
</evidence>
<comment type="caution">
    <text evidence="4">The sequence shown here is derived from an EMBL/GenBank/DDBJ whole genome shotgun (WGS) entry which is preliminary data.</text>
</comment>
<keyword evidence="2" id="KW-0067">ATP-binding</keyword>